<comment type="caution">
    <text evidence="2">The sequence shown here is derived from an EMBL/GenBank/DDBJ whole genome shotgun (WGS) entry which is preliminary data.</text>
</comment>
<evidence type="ECO:0000313" key="3">
    <source>
        <dbReference type="Proteomes" id="UP000005139"/>
    </source>
</evidence>
<dbReference type="Pfam" id="PF01850">
    <property type="entry name" value="PIN"/>
    <property type="match status" value="1"/>
</dbReference>
<dbReference type="Gene3D" id="3.40.50.1010">
    <property type="entry name" value="5'-nuclease"/>
    <property type="match status" value="1"/>
</dbReference>
<name>A1HUG1_9FIRM</name>
<sequence>MQLWSYISTRYRHISLDTACFIYVFEDHPFYAGLVQELLQAINAGKIACTSSVLVFLECLVLPYKLENYSAVATCQRFLRLLKINYQDVNEQITMEAARLRGVYHVKPMDALHLATALYCGSEAFITNDKELKRVDKEIPIIIIDDYKLG</sequence>
<keyword evidence="3" id="KW-1185">Reference proteome</keyword>
<dbReference type="CDD" id="cd09854">
    <property type="entry name" value="PIN_VapC-like"/>
    <property type="match status" value="1"/>
</dbReference>
<dbReference type="InterPro" id="IPR002716">
    <property type="entry name" value="PIN_dom"/>
</dbReference>
<evidence type="ECO:0000259" key="1">
    <source>
        <dbReference type="Pfam" id="PF01850"/>
    </source>
</evidence>
<reference evidence="2 3" key="2">
    <citation type="submission" date="2007-01" db="EMBL/GenBank/DDBJ databases">
        <title>Sequencing of the draft genome and assembly of Thermosinus carboxydivorans Nor1.</title>
        <authorList>
            <consortium name="US DOE Joint Genome Institute (JGI-PGF)"/>
            <person name="Copeland A."/>
            <person name="Lucas S."/>
            <person name="Lapidus A."/>
            <person name="Barry K."/>
            <person name="Glavina del Rio T."/>
            <person name="Dalin E."/>
            <person name="Tice H."/>
            <person name="Bruce D."/>
            <person name="Pitluck S."/>
            <person name="Richardson P."/>
        </authorList>
    </citation>
    <scope>NUCLEOTIDE SEQUENCE [LARGE SCALE GENOMIC DNA]</scope>
    <source>
        <strain evidence="2 3">Nor1</strain>
    </source>
</reference>
<gene>
    <name evidence="2" type="ORF">TcarDRAFT_0072</name>
</gene>
<protein>
    <submittedName>
        <fullName evidence="2">PilT protein domain protein</fullName>
    </submittedName>
</protein>
<dbReference type="InterPro" id="IPR029060">
    <property type="entry name" value="PIN-like_dom_sf"/>
</dbReference>
<dbReference type="RefSeq" id="WP_007290664.1">
    <property type="nucleotide sequence ID" value="NZ_AAWL01000041.1"/>
</dbReference>
<dbReference type="Proteomes" id="UP000005139">
    <property type="component" value="Unassembled WGS sequence"/>
</dbReference>
<dbReference type="AlphaFoldDB" id="A1HUG1"/>
<dbReference type="SUPFAM" id="SSF88723">
    <property type="entry name" value="PIN domain-like"/>
    <property type="match status" value="1"/>
</dbReference>
<feature type="domain" description="PIN" evidence="1">
    <location>
        <begin position="16"/>
        <end position="137"/>
    </location>
</feature>
<dbReference type="OrthoDB" id="597982at2"/>
<dbReference type="eggNOG" id="COG1848">
    <property type="taxonomic scope" value="Bacteria"/>
</dbReference>
<proteinExistence type="predicted"/>
<reference evidence="2 3" key="1">
    <citation type="submission" date="2007-01" db="EMBL/GenBank/DDBJ databases">
        <title>Annotation of the draft genome assembly of Thermosinus carboxydivorans Nor1.</title>
        <authorList>
            <consortium name="US DOE Joint Genome Institute (JGI-ORNL)"/>
            <person name="Larimer F."/>
            <person name="Land M."/>
            <person name="Hauser L."/>
        </authorList>
    </citation>
    <scope>NUCLEOTIDE SEQUENCE [LARGE SCALE GENOMIC DNA]</scope>
    <source>
        <strain evidence="2 3">Nor1</strain>
    </source>
</reference>
<evidence type="ECO:0000313" key="2">
    <source>
        <dbReference type="EMBL" id="EAX46332.1"/>
    </source>
</evidence>
<accession>A1HUG1</accession>
<dbReference type="EMBL" id="AAWL01000041">
    <property type="protein sequence ID" value="EAX46332.1"/>
    <property type="molecule type" value="Genomic_DNA"/>
</dbReference>
<organism evidence="2 3">
    <name type="scientific">Thermosinus carboxydivorans Nor1</name>
    <dbReference type="NCBI Taxonomy" id="401526"/>
    <lineage>
        <taxon>Bacteria</taxon>
        <taxon>Bacillati</taxon>
        <taxon>Bacillota</taxon>
        <taxon>Negativicutes</taxon>
        <taxon>Selenomonadales</taxon>
        <taxon>Sporomusaceae</taxon>
        <taxon>Thermosinus</taxon>
    </lineage>
</organism>